<keyword evidence="3" id="KW-0614">Plasmid</keyword>
<dbReference type="RefSeq" id="WP_011923264.1">
    <property type="nucleotide sequence ID" value="NC_009444.1"/>
</dbReference>
<dbReference type="Proteomes" id="UP000002332">
    <property type="component" value="Plasmid pQBR103"/>
</dbReference>
<feature type="transmembrane region" description="Helical" evidence="2">
    <location>
        <begin position="20"/>
        <end position="40"/>
    </location>
</feature>
<evidence type="ECO:0000256" key="1">
    <source>
        <dbReference type="SAM" id="MobiDB-lite"/>
    </source>
</evidence>
<sequence length="164" mass="18455">MATIRVLATGEFVVIDVPSNLIWIVGLVLLVIALAFLWNLKLSNHASEAQHYEHPPELSHPVNEVRRYKGMPVLAPAPPPVEIILETETVTVEEIKTEESKIDNLNEVPDCEDAERMLSLAWKLEVNGDFEGRDEFAGMVVENQDASPRQRDRAQAMLRRDSMA</sequence>
<proteinExistence type="predicted"/>
<organism evidence="3 4">
    <name type="scientific">Pseudomonas fluorescens (strain SBW25)</name>
    <dbReference type="NCBI Taxonomy" id="216595"/>
    <lineage>
        <taxon>Bacteria</taxon>
        <taxon>Pseudomonadati</taxon>
        <taxon>Pseudomonadota</taxon>
        <taxon>Gammaproteobacteria</taxon>
        <taxon>Pseudomonadales</taxon>
        <taxon>Pseudomonadaceae</taxon>
        <taxon>Pseudomonas</taxon>
    </lineage>
</organism>
<evidence type="ECO:0000313" key="4">
    <source>
        <dbReference type="Proteomes" id="UP000002332"/>
    </source>
</evidence>
<accession>A4V7G1</accession>
<evidence type="ECO:0000313" key="3">
    <source>
        <dbReference type="EMBL" id="CAM96498.1"/>
    </source>
</evidence>
<feature type="compositionally biased region" description="Basic and acidic residues" evidence="1">
    <location>
        <begin position="148"/>
        <end position="164"/>
    </location>
</feature>
<evidence type="ECO:0000256" key="2">
    <source>
        <dbReference type="SAM" id="Phobius"/>
    </source>
</evidence>
<feature type="region of interest" description="Disordered" evidence="1">
    <location>
        <begin position="143"/>
        <end position="164"/>
    </location>
</feature>
<gene>
    <name evidence="3" type="ordered locus">pQBR0466</name>
</gene>
<geneLocation type="plasmid" evidence="3 4">
    <name>pQBR103</name>
</geneLocation>
<protein>
    <submittedName>
        <fullName evidence="3">Transmembrane protein</fullName>
    </submittedName>
</protein>
<dbReference type="AlphaFoldDB" id="A4V7G1"/>
<dbReference type="PATRIC" id="fig|216595.4.peg.237"/>
<keyword evidence="2" id="KW-1133">Transmembrane helix</keyword>
<keyword evidence="2" id="KW-0472">Membrane</keyword>
<reference evidence="3 4" key="1">
    <citation type="journal article" date="2007" name="ISME J.">
        <title>Sequence-based analysis of pQBR103; a representative of a unique, transfer-proficient mega plasmid resident in the microbial community of sugar beet.</title>
        <authorList>
            <person name="Tett A."/>
            <person name="Spiers A.J."/>
            <person name="Crossman L.C."/>
            <person name="Ager D."/>
            <person name="Ciric L."/>
            <person name="Dow J.M."/>
            <person name="Fry J.C."/>
            <person name="Harris D."/>
            <person name="Lilley A."/>
            <person name="Oliver A."/>
            <person name="Parkhill J."/>
            <person name="Quail M.A."/>
            <person name="Rainey P.B."/>
            <person name="Saunders N.J."/>
            <person name="Seeger K."/>
            <person name="Snyder L.A.S."/>
            <person name="Squares R."/>
            <person name="Thomas C.M."/>
            <person name="Turner S.L."/>
            <person name="Zhang X.-X."/>
            <person name="Field D."/>
            <person name="Bailey M.J."/>
        </authorList>
    </citation>
    <scope>NUCLEOTIDE SEQUENCE [LARGE SCALE GENOMIC DNA]</scope>
    <source>
        <strain evidence="3 4">SBW25</strain>
    </source>
</reference>
<name>A4V7G1_PSEFS</name>
<keyword evidence="2 3" id="KW-0812">Transmembrane</keyword>
<dbReference type="EMBL" id="AM235768">
    <property type="protein sequence ID" value="CAM96498.1"/>
    <property type="molecule type" value="Genomic_DNA"/>
</dbReference>